<feature type="coiled-coil region" evidence="1">
    <location>
        <begin position="15"/>
        <end position="42"/>
    </location>
</feature>
<name>A0A9D4CWT5_DREPO</name>
<reference evidence="3" key="2">
    <citation type="submission" date="2020-11" db="EMBL/GenBank/DDBJ databases">
        <authorList>
            <person name="McCartney M.A."/>
            <person name="Auch B."/>
            <person name="Kono T."/>
            <person name="Mallez S."/>
            <person name="Becker A."/>
            <person name="Gohl D.M."/>
            <person name="Silverstein K.A.T."/>
            <person name="Koren S."/>
            <person name="Bechman K.B."/>
            <person name="Herman A."/>
            <person name="Abrahante J.E."/>
            <person name="Garbe J."/>
        </authorList>
    </citation>
    <scope>NUCLEOTIDE SEQUENCE</scope>
    <source>
        <strain evidence="3">Duluth1</strain>
        <tissue evidence="3">Whole animal</tissue>
    </source>
</reference>
<sequence>MSGNLQYIKGIGQGSKNLGLELEKLLEEYKAIIKQVSECRNKINTYVEKLSAQSEKLAEALGDSDEDTTKRIIKEDSTLSESALSLLYKLQLFESELKECAKHVKQEHSASDSAIQQMCKYQIKMQQDFLKHQQNKRDRQFEMQKIFMDKQTLQTHNLDEVMETGYSVFQRKSSETPPADMRLADGELLCVPNTWMKLKLKETNFIHELNSKLNSFRRCGGILGCEGTGDGLGVESIVVCQQQPTNSAHQNEHHRIVDNQSQQSLSDTNEPDVDRMLSNI</sequence>
<dbReference type="EMBL" id="JAIWYP010000011">
    <property type="protein sequence ID" value="KAH3733947.1"/>
    <property type="molecule type" value="Genomic_DNA"/>
</dbReference>
<feature type="region of interest" description="Disordered" evidence="2">
    <location>
        <begin position="245"/>
        <end position="280"/>
    </location>
</feature>
<reference evidence="3" key="1">
    <citation type="journal article" date="2019" name="bioRxiv">
        <title>The Genome of the Zebra Mussel, Dreissena polymorpha: A Resource for Invasive Species Research.</title>
        <authorList>
            <person name="McCartney M.A."/>
            <person name="Auch B."/>
            <person name="Kono T."/>
            <person name="Mallez S."/>
            <person name="Zhang Y."/>
            <person name="Obille A."/>
            <person name="Becker A."/>
            <person name="Abrahante J.E."/>
            <person name="Garbe J."/>
            <person name="Badalamenti J.P."/>
            <person name="Herman A."/>
            <person name="Mangelson H."/>
            <person name="Liachko I."/>
            <person name="Sullivan S."/>
            <person name="Sone E.D."/>
            <person name="Koren S."/>
            <person name="Silverstein K.A.T."/>
            <person name="Beckman K.B."/>
            <person name="Gohl D.M."/>
        </authorList>
    </citation>
    <scope>NUCLEOTIDE SEQUENCE</scope>
    <source>
        <strain evidence="3">Duluth1</strain>
        <tissue evidence="3">Whole animal</tissue>
    </source>
</reference>
<evidence type="ECO:0000256" key="1">
    <source>
        <dbReference type="SAM" id="Coils"/>
    </source>
</evidence>
<organism evidence="3 4">
    <name type="scientific">Dreissena polymorpha</name>
    <name type="common">Zebra mussel</name>
    <name type="synonym">Mytilus polymorpha</name>
    <dbReference type="NCBI Taxonomy" id="45954"/>
    <lineage>
        <taxon>Eukaryota</taxon>
        <taxon>Metazoa</taxon>
        <taxon>Spiralia</taxon>
        <taxon>Lophotrochozoa</taxon>
        <taxon>Mollusca</taxon>
        <taxon>Bivalvia</taxon>
        <taxon>Autobranchia</taxon>
        <taxon>Heteroconchia</taxon>
        <taxon>Euheterodonta</taxon>
        <taxon>Imparidentia</taxon>
        <taxon>Neoheterodontei</taxon>
        <taxon>Myida</taxon>
        <taxon>Dreissenoidea</taxon>
        <taxon>Dreissenidae</taxon>
        <taxon>Dreissena</taxon>
    </lineage>
</organism>
<proteinExistence type="predicted"/>
<comment type="caution">
    <text evidence="3">The sequence shown here is derived from an EMBL/GenBank/DDBJ whole genome shotgun (WGS) entry which is preliminary data.</text>
</comment>
<evidence type="ECO:0000256" key="2">
    <source>
        <dbReference type="SAM" id="MobiDB-lite"/>
    </source>
</evidence>
<keyword evidence="1" id="KW-0175">Coiled coil</keyword>
<feature type="compositionally biased region" description="Polar residues" evidence="2">
    <location>
        <begin position="258"/>
        <end position="268"/>
    </location>
</feature>
<keyword evidence="4" id="KW-1185">Reference proteome</keyword>
<dbReference type="AlphaFoldDB" id="A0A9D4CWT5"/>
<accession>A0A9D4CWT5</accession>
<protein>
    <submittedName>
        <fullName evidence="3">Uncharacterized protein</fullName>
    </submittedName>
</protein>
<evidence type="ECO:0000313" key="4">
    <source>
        <dbReference type="Proteomes" id="UP000828390"/>
    </source>
</evidence>
<evidence type="ECO:0000313" key="3">
    <source>
        <dbReference type="EMBL" id="KAH3733947.1"/>
    </source>
</evidence>
<gene>
    <name evidence="3" type="ORF">DPMN_040386</name>
</gene>
<dbReference type="Proteomes" id="UP000828390">
    <property type="component" value="Unassembled WGS sequence"/>
</dbReference>